<organism evidence="2 3">
    <name type="scientific">Thalassorhabdomicrobium marinisediminis</name>
    <dbReference type="NCBI Taxonomy" id="2170577"/>
    <lineage>
        <taxon>Bacteria</taxon>
        <taxon>Pseudomonadati</taxon>
        <taxon>Pseudomonadota</taxon>
        <taxon>Alphaproteobacteria</taxon>
        <taxon>Rhodobacterales</taxon>
        <taxon>Paracoccaceae</taxon>
        <taxon>Thalassorhabdomicrobium</taxon>
    </lineage>
</organism>
<feature type="compositionally biased region" description="Basic and acidic residues" evidence="1">
    <location>
        <begin position="1"/>
        <end position="30"/>
    </location>
</feature>
<evidence type="ECO:0000313" key="3">
    <source>
        <dbReference type="Proteomes" id="UP000244817"/>
    </source>
</evidence>
<sequence length="61" mass="6878">MPDHKTSDNTETPEKFKHPTDSTATDERGGKAVRGWENIDKKGHRQDEGDEAEEREGQKGL</sequence>
<evidence type="ECO:0000256" key="1">
    <source>
        <dbReference type="SAM" id="MobiDB-lite"/>
    </source>
</evidence>
<dbReference type="RefSeq" id="WP_108641117.1">
    <property type="nucleotide sequence ID" value="NZ_CANLQJ010000001.1"/>
</dbReference>
<dbReference type="AlphaFoldDB" id="A0A2T7FVY7"/>
<dbReference type="EMBL" id="QCYG01000006">
    <property type="protein sequence ID" value="PVA06336.1"/>
    <property type="molecule type" value="Genomic_DNA"/>
</dbReference>
<reference evidence="2 3" key="1">
    <citation type="submission" date="2018-04" db="EMBL/GenBank/DDBJ databases">
        <title>Pelagivirga bohaiensis gen. nov., sp. nov., a bacterium isolated from the Bohai Sea.</title>
        <authorList>
            <person name="Ji X."/>
        </authorList>
    </citation>
    <scope>NUCLEOTIDE SEQUENCE [LARGE SCALE GENOMIC DNA]</scope>
    <source>
        <strain evidence="2 3">BH-SD16</strain>
    </source>
</reference>
<evidence type="ECO:0000313" key="2">
    <source>
        <dbReference type="EMBL" id="PVA06336.1"/>
    </source>
</evidence>
<proteinExistence type="predicted"/>
<feature type="region of interest" description="Disordered" evidence="1">
    <location>
        <begin position="1"/>
        <end position="61"/>
    </location>
</feature>
<accession>A0A2T7FVY7</accession>
<feature type="compositionally biased region" description="Basic and acidic residues" evidence="1">
    <location>
        <begin position="37"/>
        <end position="47"/>
    </location>
</feature>
<comment type="caution">
    <text evidence="2">The sequence shown here is derived from an EMBL/GenBank/DDBJ whole genome shotgun (WGS) entry which is preliminary data.</text>
</comment>
<protein>
    <submittedName>
        <fullName evidence="2">Uncharacterized protein</fullName>
    </submittedName>
</protein>
<keyword evidence="3" id="KW-1185">Reference proteome</keyword>
<name>A0A2T7FVY7_9RHOB</name>
<gene>
    <name evidence="2" type="ORF">DC363_10555</name>
</gene>
<dbReference type="Proteomes" id="UP000244817">
    <property type="component" value="Unassembled WGS sequence"/>
</dbReference>